<organism evidence="1 2">
    <name type="scientific">Pedobacter steynii</name>
    <dbReference type="NCBI Taxonomy" id="430522"/>
    <lineage>
        <taxon>Bacteria</taxon>
        <taxon>Pseudomonadati</taxon>
        <taxon>Bacteroidota</taxon>
        <taxon>Sphingobacteriia</taxon>
        <taxon>Sphingobacteriales</taxon>
        <taxon>Sphingobacteriaceae</taxon>
        <taxon>Pedobacter</taxon>
    </lineage>
</organism>
<dbReference type="Pfam" id="PF19781">
    <property type="entry name" value="DUF6266"/>
    <property type="match status" value="1"/>
</dbReference>
<name>A0A1G9YGI6_9SPHI</name>
<protein>
    <submittedName>
        <fullName evidence="1">Uncharacterized protein</fullName>
    </submittedName>
</protein>
<keyword evidence="2" id="KW-1185">Reference proteome</keyword>
<evidence type="ECO:0000313" key="2">
    <source>
        <dbReference type="Proteomes" id="UP000183200"/>
    </source>
</evidence>
<dbReference type="OrthoDB" id="745897at2"/>
<dbReference type="Proteomes" id="UP000183200">
    <property type="component" value="Unassembled WGS sequence"/>
</dbReference>
<accession>A0A1G9YGI6</accession>
<evidence type="ECO:0000313" key="1">
    <source>
        <dbReference type="EMBL" id="SDN07621.1"/>
    </source>
</evidence>
<proteinExistence type="predicted"/>
<reference evidence="2" key="1">
    <citation type="submission" date="2016-10" db="EMBL/GenBank/DDBJ databases">
        <authorList>
            <person name="Varghese N."/>
            <person name="Submissions S."/>
        </authorList>
    </citation>
    <scope>NUCLEOTIDE SEQUENCE [LARGE SCALE GENOMIC DNA]</scope>
    <source>
        <strain evidence="2">DSM 19110</strain>
    </source>
</reference>
<sequence length="278" mass="31170">MALSLNGPHGHLKGKIGNLVFYLLNGQPVVRTIGDPGKPSINQKGNQQAMSVTMKVFKSMKSFINSSFELEARGTVRNPFNLAISYNKKNALKGAYPNLRIDYSKIVLSYGDLPLANDLKMVKTETGVLISWGLSNQDFPALNNDMVMLMLHHPLDHRSTTVLNACRRDAGQHFIPLSNTELNEPIEAYICFKSANGKKISDSAYLGNLNGEPDTPEEESQKKKYAVLKTRFDQIELDYLQQLNDNGGNPVDSKAFRNLEKEYQVLKHKLEHLPRKPV</sequence>
<dbReference type="AlphaFoldDB" id="A0A1G9YGI6"/>
<dbReference type="InterPro" id="IPR046233">
    <property type="entry name" value="DUF6266"/>
</dbReference>
<dbReference type="RefSeq" id="WP_074609224.1">
    <property type="nucleotide sequence ID" value="NZ_FNGY01000006.1"/>
</dbReference>
<dbReference type="EMBL" id="FNGY01000006">
    <property type="protein sequence ID" value="SDN07621.1"/>
    <property type="molecule type" value="Genomic_DNA"/>
</dbReference>
<gene>
    <name evidence="1" type="ORF">SAMN05421820_10696</name>
</gene>